<name>A0A4Z0AVM3_9PSED</name>
<dbReference type="OrthoDB" id="6884070at2"/>
<accession>A0A4Z0AVM3</accession>
<evidence type="ECO:0000313" key="2">
    <source>
        <dbReference type="EMBL" id="TFY90219.1"/>
    </source>
</evidence>
<keyword evidence="2" id="KW-0378">Hydrolase</keyword>
<dbReference type="Gene3D" id="3.40.50.1820">
    <property type="entry name" value="alpha/beta hydrolase"/>
    <property type="match status" value="1"/>
</dbReference>
<gene>
    <name evidence="2" type="ORF">DYL59_08895</name>
</gene>
<dbReference type="Proteomes" id="UP000297391">
    <property type="component" value="Unassembled WGS sequence"/>
</dbReference>
<feature type="signal peptide" evidence="1">
    <location>
        <begin position="1"/>
        <end position="21"/>
    </location>
</feature>
<comment type="caution">
    <text evidence="2">The sequence shown here is derived from an EMBL/GenBank/DDBJ whole genome shotgun (WGS) entry which is preliminary data.</text>
</comment>
<reference evidence="2 3" key="1">
    <citation type="journal article" date="2019" name="Syst. Appl. Microbiol.">
        <title>New species of pathogenic Pseudomonas isolated from citrus in Tunisia: Proposal of Pseudomonas kairouanensis sp. nov. and Pseudomonas nabeulensis sp. nov.</title>
        <authorList>
            <person name="Oueslati M."/>
            <person name="Mulet M."/>
            <person name="Gomila M."/>
            <person name="Berge O."/>
            <person name="Hajlaoui M.R."/>
            <person name="Lalucat J."/>
            <person name="Sadfi-Zouaoui N."/>
            <person name="Garcia-Valdes E."/>
        </authorList>
    </citation>
    <scope>NUCLEOTIDE SEQUENCE [LARGE SCALE GENOMIC DNA]</scope>
    <source>
        <strain evidence="2 3">KC12</strain>
    </source>
</reference>
<feature type="chain" id="PRO_5021194830" evidence="1">
    <location>
        <begin position="22"/>
        <end position="151"/>
    </location>
</feature>
<evidence type="ECO:0000313" key="3">
    <source>
        <dbReference type="Proteomes" id="UP000297391"/>
    </source>
</evidence>
<dbReference type="RefSeq" id="WP_135288840.1">
    <property type="nucleotide sequence ID" value="NZ_QUZU01000008.1"/>
</dbReference>
<keyword evidence="1" id="KW-0732">Signal</keyword>
<protein>
    <submittedName>
        <fullName evidence="2">Alpha/beta hydrolase</fullName>
    </submittedName>
</protein>
<dbReference type="GO" id="GO:0016787">
    <property type="term" value="F:hydrolase activity"/>
    <property type="evidence" value="ECO:0007669"/>
    <property type="project" value="UniProtKB-KW"/>
</dbReference>
<evidence type="ECO:0000256" key="1">
    <source>
        <dbReference type="SAM" id="SignalP"/>
    </source>
</evidence>
<dbReference type="EMBL" id="QUZU01000008">
    <property type="protein sequence ID" value="TFY90219.1"/>
    <property type="molecule type" value="Genomic_DNA"/>
</dbReference>
<proteinExistence type="predicted"/>
<sequence>MFDRRGFLLLAAVVAAAPAFAVQQVSTDDDLELLYEAFGPQEGHAIILLAADVRAFAQVTAPLAAQGFRVIVPYLREQDEAVLGQDVLELMNALHIPEAVLAGVEQGARVATRAAGLKPSRCVGLVTLNAAPQAGFADAVGVMAKTGHWRT</sequence>
<keyword evidence="3" id="KW-1185">Reference proteome</keyword>
<dbReference type="InterPro" id="IPR029058">
    <property type="entry name" value="AB_hydrolase_fold"/>
</dbReference>
<dbReference type="AlphaFoldDB" id="A0A4Z0AVM3"/>
<organism evidence="2 3">
    <name type="scientific">Pseudomonas kairouanensis</name>
    <dbReference type="NCBI Taxonomy" id="2293832"/>
    <lineage>
        <taxon>Bacteria</taxon>
        <taxon>Pseudomonadati</taxon>
        <taxon>Pseudomonadota</taxon>
        <taxon>Gammaproteobacteria</taxon>
        <taxon>Pseudomonadales</taxon>
        <taxon>Pseudomonadaceae</taxon>
        <taxon>Pseudomonas</taxon>
    </lineage>
</organism>
<dbReference type="SUPFAM" id="SSF53474">
    <property type="entry name" value="alpha/beta-Hydrolases"/>
    <property type="match status" value="1"/>
</dbReference>